<dbReference type="InterPro" id="IPR027417">
    <property type="entry name" value="P-loop_NTPase"/>
</dbReference>
<sequence>MEQLLNVYSYAKQYRKSMYSSILLLSASVILAIVPYYLVYHMIMRFTGEGSLSIAYLAVMSGLVFVSLALRTQTHHMGLSASHRLAYDTLMGMRKRTADKLRMMPMGTIGKHGTGSLKKNFVENIEDMEIILAHAVPEGISNLLTVVIVTGALFALDWRMALLSLAVLPIGLIAVGFMIRDGMQRMGPYYQASKEMNETIIEYISGMEVIKVFNQTASSFQKYRASVDNYKKYTLDWYKVSWTYLTVYSIVLPSTLLFVLPFGTLFYTNGSLTLGTFVLSILLAMSLGVPLMRLVEFLPVFPQLKQKAQKIEELFAEQELASGARSAVPESCSVSFRHVSFAYKDGVDVLHDIAFTARPNTVTALVGESGSGKSTLAKLLVRFWDVREGAIEIGGVDIREYSFEALMNAISYVSQDIFLFNTTIMENIRIGNPDATDAEIIGIAKLAQCHDFIMATERGYQTTVGGSGDKLSGGQKQRIAIARAMLKNAPIVVLDEATSAADPENEDRIQAALNSLIQGKTLIVIAHRLSTIVDADQILVMRKGLIEARGTHGELLQQSPTYRTMWTAHREAMNWDIAVLERSN</sequence>
<evidence type="ECO:0000256" key="7">
    <source>
        <dbReference type="SAM" id="Phobius"/>
    </source>
</evidence>
<dbReference type="Proteomes" id="UP001596378">
    <property type="component" value="Unassembled WGS sequence"/>
</dbReference>
<keyword evidence="4 10" id="KW-0067">ATP-binding</keyword>
<keyword evidence="3" id="KW-0547">Nucleotide-binding</keyword>
<dbReference type="Pfam" id="PF00005">
    <property type="entry name" value="ABC_tran"/>
    <property type="match status" value="1"/>
</dbReference>
<keyword evidence="6 7" id="KW-0472">Membrane</keyword>
<evidence type="ECO:0000256" key="4">
    <source>
        <dbReference type="ARBA" id="ARBA00022840"/>
    </source>
</evidence>
<dbReference type="PANTHER" id="PTHR43394:SF1">
    <property type="entry name" value="ATP-BINDING CASSETTE SUB-FAMILY B MEMBER 10, MITOCHONDRIAL"/>
    <property type="match status" value="1"/>
</dbReference>
<dbReference type="InterPro" id="IPR003439">
    <property type="entry name" value="ABC_transporter-like_ATP-bd"/>
</dbReference>
<evidence type="ECO:0000259" key="8">
    <source>
        <dbReference type="PROSITE" id="PS50893"/>
    </source>
</evidence>
<accession>A0ABW2FKS5</accession>
<evidence type="ECO:0000256" key="2">
    <source>
        <dbReference type="ARBA" id="ARBA00022692"/>
    </source>
</evidence>
<dbReference type="PROSITE" id="PS50893">
    <property type="entry name" value="ABC_TRANSPORTER_2"/>
    <property type="match status" value="1"/>
</dbReference>
<dbReference type="CDD" id="cd07346">
    <property type="entry name" value="ABC_6TM_exporters"/>
    <property type="match status" value="1"/>
</dbReference>
<feature type="transmembrane region" description="Helical" evidence="7">
    <location>
        <begin position="52"/>
        <end position="70"/>
    </location>
</feature>
<feature type="domain" description="ABC transporter" evidence="8">
    <location>
        <begin position="334"/>
        <end position="568"/>
    </location>
</feature>
<feature type="transmembrane region" description="Helical" evidence="7">
    <location>
        <begin position="242"/>
        <end position="266"/>
    </location>
</feature>
<dbReference type="GO" id="GO:0005524">
    <property type="term" value="F:ATP binding"/>
    <property type="evidence" value="ECO:0007669"/>
    <property type="project" value="UniProtKB-KW"/>
</dbReference>
<dbReference type="PANTHER" id="PTHR43394">
    <property type="entry name" value="ATP-DEPENDENT PERMEASE MDL1, MITOCHONDRIAL"/>
    <property type="match status" value="1"/>
</dbReference>
<feature type="transmembrane region" description="Helical" evidence="7">
    <location>
        <begin position="160"/>
        <end position="179"/>
    </location>
</feature>
<dbReference type="Gene3D" id="3.40.50.300">
    <property type="entry name" value="P-loop containing nucleotide triphosphate hydrolases"/>
    <property type="match status" value="1"/>
</dbReference>
<proteinExistence type="predicted"/>
<comment type="caution">
    <text evidence="10">The sequence shown here is derived from an EMBL/GenBank/DDBJ whole genome shotgun (WGS) entry which is preliminary data.</text>
</comment>
<dbReference type="InterPro" id="IPR039421">
    <property type="entry name" value="Type_1_exporter"/>
</dbReference>
<reference evidence="11" key="1">
    <citation type="journal article" date="2019" name="Int. J. Syst. Evol. Microbiol.">
        <title>The Global Catalogue of Microorganisms (GCM) 10K type strain sequencing project: providing services to taxonomists for standard genome sequencing and annotation.</title>
        <authorList>
            <consortium name="The Broad Institute Genomics Platform"/>
            <consortium name="The Broad Institute Genome Sequencing Center for Infectious Disease"/>
            <person name="Wu L."/>
            <person name="Ma J."/>
        </authorList>
    </citation>
    <scope>NUCLEOTIDE SEQUENCE [LARGE SCALE GENOMIC DNA]</scope>
    <source>
        <strain evidence="11">KCTC 12907</strain>
    </source>
</reference>
<dbReference type="SMART" id="SM00382">
    <property type="entry name" value="AAA"/>
    <property type="match status" value="1"/>
</dbReference>
<feature type="domain" description="ABC transmembrane type-1" evidence="9">
    <location>
        <begin position="21"/>
        <end position="303"/>
    </location>
</feature>
<evidence type="ECO:0000256" key="6">
    <source>
        <dbReference type="ARBA" id="ARBA00023136"/>
    </source>
</evidence>
<keyword evidence="5 7" id="KW-1133">Transmembrane helix</keyword>
<dbReference type="SUPFAM" id="SSF90123">
    <property type="entry name" value="ABC transporter transmembrane region"/>
    <property type="match status" value="1"/>
</dbReference>
<feature type="transmembrane region" description="Helical" evidence="7">
    <location>
        <begin position="21"/>
        <end position="40"/>
    </location>
</feature>
<evidence type="ECO:0000256" key="1">
    <source>
        <dbReference type="ARBA" id="ARBA00004651"/>
    </source>
</evidence>
<dbReference type="InterPro" id="IPR011527">
    <property type="entry name" value="ABC1_TM_dom"/>
</dbReference>
<feature type="transmembrane region" description="Helical" evidence="7">
    <location>
        <begin position="272"/>
        <end position="295"/>
    </location>
</feature>
<dbReference type="RefSeq" id="WP_378052018.1">
    <property type="nucleotide sequence ID" value="NZ_JBHMDN010000041.1"/>
</dbReference>
<protein>
    <submittedName>
        <fullName evidence="10">ABC transporter ATP-binding protein</fullName>
    </submittedName>
</protein>
<dbReference type="InterPro" id="IPR017871">
    <property type="entry name" value="ABC_transporter-like_CS"/>
</dbReference>
<dbReference type="InterPro" id="IPR003593">
    <property type="entry name" value="AAA+_ATPase"/>
</dbReference>
<evidence type="ECO:0000313" key="11">
    <source>
        <dbReference type="Proteomes" id="UP001596378"/>
    </source>
</evidence>
<dbReference type="Gene3D" id="1.20.1560.10">
    <property type="entry name" value="ABC transporter type 1, transmembrane domain"/>
    <property type="match status" value="1"/>
</dbReference>
<gene>
    <name evidence="10" type="ORF">ACFQMJ_34945</name>
</gene>
<dbReference type="SUPFAM" id="SSF52540">
    <property type="entry name" value="P-loop containing nucleoside triphosphate hydrolases"/>
    <property type="match status" value="1"/>
</dbReference>
<comment type="subcellular location">
    <subcellularLocation>
        <location evidence="1">Cell membrane</location>
        <topology evidence="1">Multi-pass membrane protein</topology>
    </subcellularLocation>
</comment>
<organism evidence="10 11">
    <name type="scientific">Cohnella cellulosilytica</name>
    <dbReference type="NCBI Taxonomy" id="986710"/>
    <lineage>
        <taxon>Bacteria</taxon>
        <taxon>Bacillati</taxon>
        <taxon>Bacillota</taxon>
        <taxon>Bacilli</taxon>
        <taxon>Bacillales</taxon>
        <taxon>Paenibacillaceae</taxon>
        <taxon>Cohnella</taxon>
    </lineage>
</organism>
<evidence type="ECO:0000256" key="3">
    <source>
        <dbReference type="ARBA" id="ARBA00022741"/>
    </source>
</evidence>
<evidence type="ECO:0000256" key="5">
    <source>
        <dbReference type="ARBA" id="ARBA00022989"/>
    </source>
</evidence>
<evidence type="ECO:0000259" key="9">
    <source>
        <dbReference type="PROSITE" id="PS50929"/>
    </source>
</evidence>
<dbReference type="EMBL" id="JBHTAI010000042">
    <property type="protein sequence ID" value="MFC7153753.1"/>
    <property type="molecule type" value="Genomic_DNA"/>
</dbReference>
<dbReference type="InterPro" id="IPR036640">
    <property type="entry name" value="ABC1_TM_sf"/>
</dbReference>
<name>A0ABW2FKS5_9BACL</name>
<dbReference type="PROSITE" id="PS50929">
    <property type="entry name" value="ABC_TM1F"/>
    <property type="match status" value="1"/>
</dbReference>
<dbReference type="PROSITE" id="PS00211">
    <property type="entry name" value="ABC_TRANSPORTER_1"/>
    <property type="match status" value="1"/>
</dbReference>
<evidence type="ECO:0000313" key="10">
    <source>
        <dbReference type="EMBL" id="MFC7153753.1"/>
    </source>
</evidence>
<dbReference type="Pfam" id="PF00664">
    <property type="entry name" value="ABC_membrane"/>
    <property type="match status" value="1"/>
</dbReference>
<keyword evidence="2 7" id="KW-0812">Transmembrane</keyword>
<keyword evidence="11" id="KW-1185">Reference proteome</keyword>